<evidence type="ECO:0000313" key="3">
    <source>
        <dbReference type="Proteomes" id="UP001487740"/>
    </source>
</evidence>
<sequence length="179" mass="20167">MPSLFTFAPALTRLPYHTLATPFSARPYPLPTPHSGHTRQCPPLPTSPGGIVHRLFFLYFENSLNVTRRQEVLKANPAHRRHRRYISPSRSHAGIRRSPASDTHTNMKVLSVILLAVVLFLGVVAARPNEVLDFETDNVSHEQHGVPGQAVYGEYEAKDAHGNWYEVKYVADHHGFRTL</sequence>
<comment type="caution">
    <text evidence="2">The sequence shown here is derived from an EMBL/GenBank/DDBJ whole genome shotgun (WGS) entry which is preliminary data.</text>
</comment>
<name>A0AAW0T6X6_SCYPA</name>
<accession>A0AAW0T6X6</accession>
<reference evidence="2 3" key="1">
    <citation type="submission" date="2023-03" db="EMBL/GenBank/DDBJ databases">
        <title>High-quality genome of Scylla paramamosain provides insights in environmental adaptation.</title>
        <authorList>
            <person name="Zhang L."/>
        </authorList>
    </citation>
    <scope>NUCLEOTIDE SEQUENCE [LARGE SCALE GENOMIC DNA]</scope>
    <source>
        <strain evidence="2">LZ_2023a</strain>
        <tissue evidence="2">Muscle</tissue>
    </source>
</reference>
<dbReference type="EMBL" id="JARAKH010000038">
    <property type="protein sequence ID" value="KAK8383159.1"/>
    <property type="molecule type" value="Genomic_DNA"/>
</dbReference>
<gene>
    <name evidence="2" type="ORF">O3P69_011584</name>
</gene>
<keyword evidence="3" id="KW-1185">Reference proteome</keyword>
<proteinExistence type="predicted"/>
<protein>
    <recommendedName>
        <fullName evidence="4">Cuticle protein</fullName>
    </recommendedName>
</protein>
<dbReference type="PROSITE" id="PS51155">
    <property type="entry name" value="CHIT_BIND_RR_2"/>
    <property type="match status" value="1"/>
</dbReference>
<dbReference type="Proteomes" id="UP001487740">
    <property type="component" value="Unassembled WGS sequence"/>
</dbReference>
<dbReference type="Pfam" id="PF00379">
    <property type="entry name" value="Chitin_bind_4"/>
    <property type="match status" value="1"/>
</dbReference>
<dbReference type="GO" id="GO:0042302">
    <property type="term" value="F:structural constituent of cuticle"/>
    <property type="evidence" value="ECO:0007669"/>
    <property type="project" value="UniProtKB-UniRule"/>
</dbReference>
<dbReference type="InterPro" id="IPR000618">
    <property type="entry name" value="Insect_cuticle"/>
</dbReference>
<evidence type="ECO:0008006" key="4">
    <source>
        <dbReference type="Google" id="ProtNLM"/>
    </source>
</evidence>
<organism evidence="2 3">
    <name type="scientific">Scylla paramamosain</name>
    <name type="common">Mud crab</name>
    <dbReference type="NCBI Taxonomy" id="85552"/>
    <lineage>
        <taxon>Eukaryota</taxon>
        <taxon>Metazoa</taxon>
        <taxon>Ecdysozoa</taxon>
        <taxon>Arthropoda</taxon>
        <taxon>Crustacea</taxon>
        <taxon>Multicrustacea</taxon>
        <taxon>Malacostraca</taxon>
        <taxon>Eumalacostraca</taxon>
        <taxon>Eucarida</taxon>
        <taxon>Decapoda</taxon>
        <taxon>Pleocyemata</taxon>
        <taxon>Brachyura</taxon>
        <taxon>Eubrachyura</taxon>
        <taxon>Portunoidea</taxon>
        <taxon>Portunidae</taxon>
        <taxon>Portuninae</taxon>
        <taxon>Scylla</taxon>
    </lineage>
</organism>
<evidence type="ECO:0000313" key="2">
    <source>
        <dbReference type="EMBL" id="KAK8383159.1"/>
    </source>
</evidence>
<evidence type="ECO:0000256" key="1">
    <source>
        <dbReference type="PROSITE-ProRule" id="PRU00497"/>
    </source>
</evidence>
<keyword evidence="1" id="KW-0193">Cuticle</keyword>
<dbReference type="AlphaFoldDB" id="A0AAW0T6X6"/>